<dbReference type="AlphaFoldDB" id="A0A346TPA8"/>
<proteinExistence type="predicted"/>
<reference evidence="1" key="1">
    <citation type="submission" date="2018-04" db="EMBL/GenBank/DDBJ databases">
        <title>Whole genome sequencing of Staphylococcus pseudintermedius isolates from dogs.</title>
        <authorList>
            <person name="Bryan L.K."/>
            <person name="Little S.V."/>
            <person name="Hillhouse A."/>
            <person name="Lawhon S.D."/>
        </authorList>
    </citation>
    <scope>NUCLEOTIDE SEQUENCE</scope>
    <source>
        <strain evidence="1">TAMU 49_044</strain>
    </source>
</reference>
<sequence length="67" mass="7754">MDKISEITKTIEILLANNTPYSISKNSGIPRQTVTDLKNGKSKIEDARFRTIKALYEYQKHLEKENK</sequence>
<evidence type="ECO:0000313" key="1">
    <source>
        <dbReference type="EMBL" id="AXU41398.1"/>
    </source>
</evidence>
<evidence type="ECO:0008006" key="2">
    <source>
        <dbReference type="Google" id="ProtNLM"/>
    </source>
</evidence>
<dbReference type="RefSeq" id="WP_129924556.1">
    <property type="nucleotide sequence ID" value="NZ_BAAFHX010000011.1"/>
</dbReference>
<accession>A0A346TPA8</accession>
<name>A0A346TPA8_STAPS</name>
<protein>
    <recommendedName>
        <fullName evidence="2">XRE family transcriptional regulator</fullName>
    </recommendedName>
</protein>
<organism evidence="1">
    <name type="scientific">Staphylococcus pseudintermedius</name>
    <dbReference type="NCBI Taxonomy" id="283734"/>
    <lineage>
        <taxon>Bacteria</taxon>
        <taxon>Bacillati</taxon>
        <taxon>Bacillota</taxon>
        <taxon>Bacilli</taxon>
        <taxon>Bacillales</taxon>
        <taxon>Staphylococcaceae</taxon>
        <taxon>Staphylococcus</taxon>
        <taxon>Staphylococcus intermedius group</taxon>
    </lineage>
</organism>
<dbReference type="EMBL" id="MH179303">
    <property type="protein sequence ID" value="AXU41398.1"/>
    <property type="molecule type" value="Genomic_DNA"/>
</dbReference>